<feature type="transmembrane region" description="Helical" evidence="1">
    <location>
        <begin position="421"/>
        <end position="439"/>
    </location>
</feature>
<accession>A0A4U8TA31</accession>
<evidence type="ECO:0000256" key="1">
    <source>
        <dbReference type="SAM" id="Phobius"/>
    </source>
</evidence>
<organism evidence="2 3">
    <name type="scientific">Helicobacter trogontum</name>
    <dbReference type="NCBI Taxonomy" id="50960"/>
    <lineage>
        <taxon>Bacteria</taxon>
        <taxon>Pseudomonadati</taxon>
        <taxon>Campylobacterota</taxon>
        <taxon>Epsilonproteobacteria</taxon>
        <taxon>Campylobacterales</taxon>
        <taxon>Helicobacteraceae</taxon>
        <taxon>Helicobacter</taxon>
    </lineage>
</organism>
<dbReference type="AlphaFoldDB" id="A0A4U8TA31"/>
<keyword evidence="1" id="KW-1133">Transmembrane helix</keyword>
<feature type="transmembrane region" description="Helical" evidence="1">
    <location>
        <begin position="229"/>
        <end position="248"/>
    </location>
</feature>
<keyword evidence="1" id="KW-0812">Transmembrane</keyword>
<feature type="transmembrane region" description="Helical" evidence="1">
    <location>
        <begin position="372"/>
        <end position="387"/>
    </location>
</feature>
<feature type="transmembrane region" description="Helical" evidence="1">
    <location>
        <begin position="16"/>
        <end position="35"/>
    </location>
</feature>
<feature type="transmembrane region" description="Helical" evidence="1">
    <location>
        <begin position="633"/>
        <end position="655"/>
    </location>
</feature>
<evidence type="ECO:0000313" key="3">
    <source>
        <dbReference type="Proteomes" id="UP000029861"/>
    </source>
</evidence>
<protein>
    <submittedName>
        <fullName evidence="2">Uncharacterized protein</fullName>
    </submittedName>
</protein>
<feature type="transmembrane region" description="Helical" evidence="1">
    <location>
        <begin position="393"/>
        <end position="409"/>
    </location>
</feature>
<dbReference type="EMBL" id="JRPK02000030">
    <property type="protein sequence ID" value="TLD96669.1"/>
    <property type="molecule type" value="Genomic_DNA"/>
</dbReference>
<gene>
    <name evidence="2" type="ORF">LS80_008025</name>
</gene>
<feature type="transmembrane region" description="Helical" evidence="1">
    <location>
        <begin position="269"/>
        <end position="286"/>
    </location>
</feature>
<feature type="transmembrane region" description="Helical" evidence="1">
    <location>
        <begin position="606"/>
        <end position="626"/>
    </location>
</feature>
<reference evidence="2 3" key="1">
    <citation type="journal article" date="2014" name="Genome Announc.">
        <title>Draft genome sequences of eight enterohepatic helicobacter species isolated from both laboratory and wild rodents.</title>
        <authorList>
            <person name="Sheh A."/>
            <person name="Shen Z."/>
            <person name="Fox J.G."/>
        </authorList>
    </citation>
    <scope>NUCLEOTIDE SEQUENCE [LARGE SCALE GENOMIC DNA]</scope>
    <source>
        <strain evidence="2 3">ATCC 49310</strain>
    </source>
</reference>
<feature type="transmembrane region" description="Helical" evidence="1">
    <location>
        <begin position="181"/>
        <end position="202"/>
    </location>
</feature>
<sequence length="691" mass="80599">MIEILKSIHLNKGTKIALSIWFVLLILVFIVFGFLRFMSKDRIDYADMIVANEISRTIEECKAVCREATPINVQKNNFFNTCQNQCQKGKKALHIYDIELDFESEVFKAYRFYGDIHITDIKWNEDMEQFGNVASVYQITKDSGHLEIAIPHKLQIGQNIGTISYSTEFSSLILQDYAGRLIFIFALCVMIWFLYVPLRIYIAKFNITHPKHCDRVQSNQFALSLKDKLFLTLSACIVVILGIFQFWLGYPGYHVIGDNYVNVNLNTRNLAPVLPSYILGILYFLFGKHLYYMFLFNLVPFYTGILFLIWGFYIRFKSKFAILLLFPVFIGNIYFQNFIQLTSFSLPMLLFCGYSMLLFMLLAPLPKRATKLLWWMIGTIFFCAILWRHNAIFSVFPASFVVIYLWLCNRGICTKEFVKRYVNGVITCAILCLCVVIIVPRNLIFPRPALPANHVFLHQIAGACVPADDSSCFKDEWYYSHKTWNDVKQLYKERLLDADPFNVGWGYHNERPFPHKPLDGLYTQWLKAVFKYPENFIQHELRFLKSMWIQNPSWIFDSRKLQDRPTHPIHIAVVSKFQESERSIILTPTQEKIYDFLYEHRLLLNHFWGVALSFGIMLVASILWLWKKHLRNVLLIFSFSVGFAGFFSALFIVLFTPVAESRYMSPILPLGLLAAISFIAFILDHLKKVKV</sequence>
<feature type="transmembrane region" description="Helical" evidence="1">
    <location>
        <begin position="345"/>
        <end position="365"/>
    </location>
</feature>
<feature type="transmembrane region" description="Helical" evidence="1">
    <location>
        <begin position="292"/>
        <end position="313"/>
    </location>
</feature>
<name>A0A4U8TA31_9HELI</name>
<feature type="transmembrane region" description="Helical" evidence="1">
    <location>
        <begin position="667"/>
        <end position="686"/>
    </location>
</feature>
<feature type="transmembrane region" description="Helical" evidence="1">
    <location>
        <begin position="320"/>
        <end position="339"/>
    </location>
</feature>
<evidence type="ECO:0000313" key="2">
    <source>
        <dbReference type="EMBL" id="TLD96669.1"/>
    </source>
</evidence>
<dbReference type="RefSeq" id="WP_034320005.1">
    <property type="nucleotide sequence ID" value="NZ_FZNF01000061.1"/>
</dbReference>
<dbReference type="Proteomes" id="UP000029861">
    <property type="component" value="Unassembled WGS sequence"/>
</dbReference>
<proteinExistence type="predicted"/>
<keyword evidence="1" id="KW-0472">Membrane</keyword>
<comment type="caution">
    <text evidence="2">The sequence shown here is derived from an EMBL/GenBank/DDBJ whole genome shotgun (WGS) entry which is preliminary data.</text>
</comment>